<dbReference type="EMBL" id="SMBH01000027">
    <property type="protein sequence ID" value="TCU08373.1"/>
    <property type="molecule type" value="Genomic_DNA"/>
</dbReference>
<dbReference type="InterPro" id="IPR006442">
    <property type="entry name" value="Antitoxin_Phd/YefM"/>
</dbReference>
<dbReference type="Pfam" id="PF02604">
    <property type="entry name" value="PhdYeFM_antitox"/>
    <property type="match status" value="1"/>
</dbReference>
<proteinExistence type="inferred from homology"/>
<comment type="caution">
    <text evidence="3">The sequence shown here is derived from an EMBL/GenBank/DDBJ whole genome shotgun (WGS) entry which is preliminary data.</text>
</comment>
<protein>
    <recommendedName>
        <fullName evidence="2">Antitoxin</fullName>
    </recommendedName>
</protein>
<evidence type="ECO:0000313" key="3">
    <source>
        <dbReference type="EMBL" id="TCU08373.1"/>
    </source>
</evidence>
<sequence>MENMEKMDYMETEVETIAMKQFTTGDLNKQIGDITDAASREPVMLTRHKKPRFVLMSYEHYERMRTGGDPRRAHHISEMPAEHAELFDEALDKLARGEGYDDEP</sequence>
<reference evidence="3 4" key="1">
    <citation type="submission" date="2019-03" db="EMBL/GenBank/DDBJ databases">
        <title>Genomic Encyclopedia of Type Strains, Phase IV (KMG-V): Genome sequencing to study the core and pangenomes of soil and plant-associated prokaryotes.</title>
        <authorList>
            <person name="Whitman W."/>
        </authorList>
    </citation>
    <scope>NUCLEOTIDE SEQUENCE [LARGE SCALE GENOMIC DNA]</scope>
    <source>
        <strain evidence="3 4">Hc14</strain>
    </source>
</reference>
<dbReference type="Proteomes" id="UP000294576">
    <property type="component" value="Unassembled WGS sequence"/>
</dbReference>
<gene>
    <name evidence="3" type="ORF">EV132_12721</name>
</gene>
<dbReference type="Gene3D" id="3.40.1620.10">
    <property type="entry name" value="YefM-like domain"/>
    <property type="match status" value="1"/>
</dbReference>
<accession>A0A4R3PU60</accession>
<dbReference type="SUPFAM" id="SSF143120">
    <property type="entry name" value="YefM-like"/>
    <property type="match status" value="1"/>
</dbReference>
<evidence type="ECO:0000313" key="4">
    <source>
        <dbReference type="Proteomes" id="UP000294576"/>
    </source>
</evidence>
<comment type="similarity">
    <text evidence="1 2">Belongs to the phD/YefM antitoxin family.</text>
</comment>
<comment type="function">
    <text evidence="2">Antitoxin component of a type II toxin-antitoxin (TA) system.</text>
</comment>
<dbReference type="AlphaFoldDB" id="A0A4R3PU60"/>
<dbReference type="NCBIfam" id="TIGR01552">
    <property type="entry name" value="phd_fam"/>
    <property type="match status" value="1"/>
</dbReference>
<organism evidence="3 4">
    <name type="scientific">Rhizobium sullae</name>
    <name type="common">Rhizobium hedysari</name>
    <dbReference type="NCBI Taxonomy" id="50338"/>
    <lineage>
        <taxon>Bacteria</taxon>
        <taxon>Pseudomonadati</taxon>
        <taxon>Pseudomonadota</taxon>
        <taxon>Alphaproteobacteria</taxon>
        <taxon>Hyphomicrobiales</taxon>
        <taxon>Rhizobiaceae</taxon>
        <taxon>Rhizobium/Agrobacterium group</taxon>
        <taxon>Rhizobium</taxon>
    </lineage>
</organism>
<evidence type="ECO:0000256" key="1">
    <source>
        <dbReference type="ARBA" id="ARBA00009981"/>
    </source>
</evidence>
<dbReference type="InterPro" id="IPR036165">
    <property type="entry name" value="YefM-like_sf"/>
</dbReference>
<name>A0A4R3PU60_RHISU</name>
<evidence type="ECO:0000256" key="2">
    <source>
        <dbReference type="RuleBase" id="RU362080"/>
    </source>
</evidence>